<protein>
    <recommendedName>
        <fullName evidence="3">EGF-like domain-containing protein</fullName>
    </recommendedName>
</protein>
<dbReference type="EMBL" id="JACVVK020000078">
    <property type="protein sequence ID" value="KAK7495111.1"/>
    <property type="molecule type" value="Genomic_DNA"/>
</dbReference>
<keyword evidence="2" id="KW-1185">Reference proteome</keyword>
<evidence type="ECO:0000313" key="1">
    <source>
        <dbReference type="EMBL" id="KAK7495111.1"/>
    </source>
</evidence>
<comment type="caution">
    <text evidence="1">The sequence shown here is derived from an EMBL/GenBank/DDBJ whole genome shotgun (WGS) entry which is preliminary data.</text>
</comment>
<accession>A0ABD0L769</accession>
<evidence type="ECO:0000313" key="2">
    <source>
        <dbReference type="Proteomes" id="UP001519460"/>
    </source>
</evidence>
<sequence length="673" mass="75995">MEPANAKKVGNGLLLNTSVWCIGPGECGCQHDCQWGACRNGQCECYEGYKGDDCSQLDPNIMQNKDVTVGINIAGISYYSAEVKWVDIAKQSHKWVTHREGVSDWDTHEADKISWRDDGYPASLPAGMSVAKLMYVGFGQYEQNGSYTILYDGEGDFEFHGLSNHPHYQGKGRKVVEFPHIKENGIILEVTATNPDNPIHNIRVLPPGYENTYERFPFHPLFLEFLKRFSEIRFMDYLHTNDYHTQEGPEGGAVEYMVQLANTVGVDPWICVPFAADDHYVTQLASYVKNNLRPDVKVYVEYSNEVWNTMFRQTIYTQEQGKLLFPDDNARTAGMKFFVKRATEIANLWTQVWGSESERVVNVIAWQTNYFANYNRMLAELGDRKSSFQAIGITGYFTCDKATRTHAAEMPTMTMAEIQHLCDVGLAHEKDTDRHYMDVALAHGLKLVMYEGGPGMANPDNAAVTDKAIAFNKDQHIQRPVEDVMKAWYDIVTSNGSNSSPGGLFNYFASTNLPNKYGSWGMAQYTGQDLSQVPKWLGVQTFISQHWPNNPLGPKCSFVKDPTTNTAYGCFKSGQHYVCAKSADNGRTWTNLPRLHQDNSNHVTLDGLDPVDKTLYVRVTDTTDVITYHVYSEHSHSWNTMRNFEYYSEDYSPAVLPRFPNGASHGLDSSLNC</sequence>
<dbReference type="Proteomes" id="UP001519460">
    <property type="component" value="Unassembled WGS sequence"/>
</dbReference>
<evidence type="ECO:0008006" key="3">
    <source>
        <dbReference type="Google" id="ProtNLM"/>
    </source>
</evidence>
<proteinExistence type="predicted"/>
<name>A0ABD0L769_9CAEN</name>
<dbReference type="AlphaFoldDB" id="A0ABD0L769"/>
<reference evidence="1 2" key="1">
    <citation type="journal article" date="2023" name="Sci. Data">
        <title>Genome assembly of the Korean intertidal mud-creeper Batillaria attramentaria.</title>
        <authorList>
            <person name="Patra A.K."/>
            <person name="Ho P.T."/>
            <person name="Jun S."/>
            <person name="Lee S.J."/>
            <person name="Kim Y."/>
            <person name="Won Y.J."/>
        </authorList>
    </citation>
    <scope>NUCLEOTIDE SEQUENCE [LARGE SCALE GENOMIC DNA]</scope>
    <source>
        <strain evidence="1">Wonlab-2016</strain>
    </source>
</reference>
<organism evidence="1 2">
    <name type="scientific">Batillaria attramentaria</name>
    <dbReference type="NCBI Taxonomy" id="370345"/>
    <lineage>
        <taxon>Eukaryota</taxon>
        <taxon>Metazoa</taxon>
        <taxon>Spiralia</taxon>
        <taxon>Lophotrochozoa</taxon>
        <taxon>Mollusca</taxon>
        <taxon>Gastropoda</taxon>
        <taxon>Caenogastropoda</taxon>
        <taxon>Sorbeoconcha</taxon>
        <taxon>Cerithioidea</taxon>
        <taxon>Batillariidae</taxon>
        <taxon>Batillaria</taxon>
    </lineage>
</organism>
<gene>
    <name evidence="1" type="ORF">BaRGS_00013751</name>
</gene>